<accession>A0ABU3PYF1</accession>
<gene>
    <name evidence="6" type="ORF">RDV89_14410</name>
</gene>
<dbReference type="InterPro" id="IPR003439">
    <property type="entry name" value="ABC_transporter-like_ATP-bd"/>
</dbReference>
<dbReference type="RefSeq" id="WP_315733853.1">
    <property type="nucleotide sequence ID" value="NZ_JAVYII010000006.1"/>
</dbReference>
<keyword evidence="4" id="KW-1278">Translocase</keyword>
<sequence>MSGTGDTSGGAALRAEGLTWHVGRGAQRRTVLADAALDAPVGTVTGLLGPNGSGKTTLLHLLAGLRRPSAGTVRIGDDDLHALRAGARARRVALVEQHAETGLDLRVRDVVALGRTPHRGRFAAPVDDDATVGGAMRFTDVDHLADRAWPTLSGGERQRVHLARAVAQEPEVLLLDEPTNHLDLGHQLDLLARVRALGVTAVAALHDLDLAAAHCDRLVVLDAGRVVAAGPAADVLTPDLVARVWGVRVDVTEVDGRVRVRWWGR</sequence>
<dbReference type="Proteomes" id="UP001268542">
    <property type="component" value="Unassembled WGS sequence"/>
</dbReference>
<keyword evidence="2" id="KW-0547">Nucleotide-binding</keyword>
<evidence type="ECO:0000313" key="7">
    <source>
        <dbReference type="Proteomes" id="UP001268542"/>
    </source>
</evidence>
<dbReference type="PROSITE" id="PS50893">
    <property type="entry name" value="ABC_TRANSPORTER_2"/>
    <property type="match status" value="1"/>
</dbReference>
<proteinExistence type="predicted"/>
<comment type="caution">
    <text evidence="6">The sequence shown here is derived from an EMBL/GenBank/DDBJ whole genome shotgun (WGS) entry which is preliminary data.</text>
</comment>
<dbReference type="CDD" id="cd03214">
    <property type="entry name" value="ABC_Iron-Siderophores_B12_Hemin"/>
    <property type="match status" value="1"/>
</dbReference>
<dbReference type="Gene3D" id="3.40.50.300">
    <property type="entry name" value="P-loop containing nucleotide triphosphate hydrolases"/>
    <property type="match status" value="1"/>
</dbReference>
<dbReference type="PANTHER" id="PTHR42794:SF1">
    <property type="entry name" value="HEMIN IMPORT ATP-BINDING PROTEIN HMUV"/>
    <property type="match status" value="1"/>
</dbReference>
<organism evidence="6 7">
    <name type="scientific">Nocardioides imazamoxiresistens</name>
    <dbReference type="NCBI Taxonomy" id="3231893"/>
    <lineage>
        <taxon>Bacteria</taxon>
        <taxon>Bacillati</taxon>
        <taxon>Actinomycetota</taxon>
        <taxon>Actinomycetes</taxon>
        <taxon>Propionibacteriales</taxon>
        <taxon>Nocardioidaceae</taxon>
        <taxon>Nocardioides</taxon>
    </lineage>
</organism>
<reference evidence="6 7" key="1">
    <citation type="submission" date="2023-08" db="EMBL/GenBank/DDBJ databases">
        <title>Nocardioides seae sp. nov., a bacterium isolated from a soil.</title>
        <authorList>
            <person name="Wang X."/>
        </authorList>
    </citation>
    <scope>NUCLEOTIDE SEQUENCE [LARGE SCALE GENOMIC DNA]</scope>
    <source>
        <strain evidence="6 7">YZH12</strain>
    </source>
</reference>
<dbReference type="SMART" id="SM00382">
    <property type="entry name" value="AAA"/>
    <property type="match status" value="1"/>
</dbReference>
<evidence type="ECO:0000256" key="1">
    <source>
        <dbReference type="ARBA" id="ARBA00022448"/>
    </source>
</evidence>
<evidence type="ECO:0000259" key="5">
    <source>
        <dbReference type="PROSITE" id="PS50893"/>
    </source>
</evidence>
<dbReference type="InterPro" id="IPR003593">
    <property type="entry name" value="AAA+_ATPase"/>
</dbReference>
<protein>
    <submittedName>
        <fullName evidence="6">ABC transporter ATP-binding protein</fullName>
    </submittedName>
</protein>
<evidence type="ECO:0000313" key="6">
    <source>
        <dbReference type="EMBL" id="MDT9594273.1"/>
    </source>
</evidence>
<feature type="domain" description="ABC transporter" evidence="5">
    <location>
        <begin position="13"/>
        <end position="248"/>
    </location>
</feature>
<dbReference type="Pfam" id="PF00005">
    <property type="entry name" value="ABC_tran"/>
    <property type="match status" value="1"/>
</dbReference>
<dbReference type="SUPFAM" id="SSF52540">
    <property type="entry name" value="P-loop containing nucleoside triphosphate hydrolases"/>
    <property type="match status" value="1"/>
</dbReference>
<evidence type="ECO:0000256" key="4">
    <source>
        <dbReference type="ARBA" id="ARBA00022967"/>
    </source>
</evidence>
<evidence type="ECO:0000256" key="2">
    <source>
        <dbReference type="ARBA" id="ARBA00022741"/>
    </source>
</evidence>
<keyword evidence="3 6" id="KW-0067">ATP-binding</keyword>
<dbReference type="EMBL" id="JAVYII010000006">
    <property type="protein sequence ID" value="MDT9594273.1"/>
    <property type="molecule type" value="Genomic_DNA"/>
</dbReference>
<dbReference type="InterPro" id="IPR027417">
    <property type="entry name" value="P-loop_NTPase"/>
</dbReference>
<dbReference type="PANTHER" id="PTHR42794">
    <property type="entry name" value="HEMIN IMPORT ATP-BINDING PROTEIN HMUV"/>
    <property type="match status" value="1"/>
</dbReference>
<keyword evidence="7" id="KW-1185">Reference proteome</keyword>
<keyword evidence="1" id="KW-0813">Transport</keyword>
<evidence type="ECO:0000256" key="3">
    <source>
        <dbReference type="ARBA" id="ARBA00022840"/>
    </source>
</evidence>
<dbReference type="GO" id="GO:0005524">
    <property type="term" value="F:ATP binding"/>
    <property type="evidence" value="ECO:0007669"/>
    <property type="project" value="UniProtKB-KW"/>
</dbReference>
<name>A0ABU3PYF1_9ACTN</name>